<sequence length="185" mass="21688">MSTRSEVVWSEWEEKNLLSWLDAHRALSWKARSDAYYEQYQVDRSVESLRGKMYHILRKQLRTGARSPKLSGNRNRAGTVRRSVGRKASLATLPNKRPAQSNIKKWFQTILTAEPSHIDSIESTKTKGWRRGRAMSLLRQSRREETRSSSQIWDYVHRVSAARKLRYRCAERPCYQQFAGMRATL</sequence>
<organism evidence="1 2">
    <name type="scientific">Penicillium arizonense</name>
    <dbReference type="NCBI Taxonomy" id="1835702"/>
    <lineage>
        <taxon>Eukaryota</taxon>
        <taxon>Fungi</taxon>
        <taxon>Dikarya</taxon>
        <taxon>Ascomycota</taxon>
        <taxon>Pezizomycotina</taxon>
        <taxon>Eurotiomycetes</taxon>
        <taxon>Eurotiomycetidae</taxon>
        <taxon>Eurotiales</taxon>
        <taxon>Aspergillaceae</taxon>
        <taxon>Penicillium</taxon>
    </lineage>
</organism>
<evidence type="ECO:0000313" key="2">
    <source>
        <dbReference type="Proteomes" id="UP000177622"/>
    </source>
</evidence>
<gene>
    <name evidence="1" type="ORF">PENARI_c200G05993</name>
</gene>
<protein>
    <submittedName>
        <fullName evidence="1">Uncharacterized protein</fullName>
    </submittedName>
</protein>
<dbReference type="EMBL" id="LXJU01000200">
    <property type="protein sequence ID" value="OGE46539.1"/>
    <property type="molecule type" value="Genomic_DNA"/>
</dbReference>
<reference evidence="1 2" key="1">
    <citation type="journal article" date="2016" name="Sci. Rep.">
        <title>Penicillium arizonense, a new, genome sequenced fungal species, reveals a high chemical diversity in secreted metabolites.</title>
        <authorList>
            <person name="Grijseels S."/>
            <person name="Nielsen J.C."/>
            <person name="Randelovic M."/>
            <person name="Nielsen J."/>
            <person name="Nielsen K.F."/>
            <person name="Workman M."/>
            <person name="Frisvad J.C."/>
        </authorList>
    </citation>
    <scope>NUCLEOTIDE SEQUENCE [LARGE SCALE GENOMIC DNA]</scope>
    <source>
        <strain evidence="1 2">CBS 141311</strain>
    </source>
</reference>
<evidence type="ECO:0000313" key="1">
    <source>
        <dbReference type="EMBL" id="OGE46539.1"/>
    </source>
</evidence>
<keyword evidence="2" id="KW-1185">Reference proteome</keyword>
<accession>A0A1F5L0N4</accession>
<dbReference type="GeneID" id="34582867"/>
<dbReference type="OrthoDB" id="4265129at2759"/>
<dbReference type="AlphaFoldDB" id="A0A1F5L0N4"/>
<dbReference type="RefSeq" id="XP_022482009.1">
    <property type="nucleotide sequence ID" value="XM_022638133.1"/>
</dbReference>
<comment type="caution">
    <text evidence="1">The sequence shown here is derived from an EMBL/GenBank/DDBJ whole genome shotgun (WGS) entry which is preliminary data.</text>
</comment>
<name>A0A1F5L0N4_PENAI</name>
<dbReference type="Proteomes" id="UP000177622">
    <property type="component" value="Unassembled WGS sequence"/>
</dbReference>
<proteinExistence type="predicted"/>